<keyword evidence="1" id="KW-0812">Transmembrane</keyword>
<organism evidence="4">
    <name type="scientific">Brugia timori</name>
    <dbReference type="NCBI Taxonomy" id="42155"/>
    <lineage>
        <taxon>Eukaryota</taxon>
        <taxon>Metazoa</taxon>
        <taxon>Ecdysozoa</taxon>
        <taxon>Nematoda</taxon>
        <taxon>Chromadorea</taxon>
        <taxon>Rhabditida</taxon>
        <taxon>Spirurina</taxon>
        <taxon>Spiruromorpha</taxon>
        <taxon>Filarioidea</taxon>
        <taxon>Onchocercidae</taxon>
        <taxon>Brugia</taxon>
    </lineage>
</organism>
<sequence length="61" mass="7256">MDKLKNIAISILKFFYIIQVAFYLDILDAECSCNNFVFNFDNCKMLKFTISSLTFQYFTIF</sequence>
<keyword evidence="1" id="KW-0472">Membrane</keyword>
<proteinExistence type="predicted"/>
<protein>
    <submittedName>
        <fullName evidence="2 4">Uncharacterized protein</fullName>
    </submittedName>
</protein>
<evidence type="ECO:0000313" key="3">
    <source>
        <dbReference type="Proteomes" id="UP000280834"/>
    </source>
</evidence>
<feature type="transmembrane region" description="Helical" evidence="1">
    <location>
        <begin position="7"/>
        <end position="24"/>
    </location>
</feature>
<evidence type="ECO:0000313" key="2">
    <source>
        <dbReference type="EMBL" id="VDO18030.1"/>
    </source>
</evidence>
<keyword evidence="3" id="KW-1185">Reference proteome</keyword>
<reference evidence="4" key="1">
    <citation type="submission" date="2017-02" db="UniProtKB">
        <authorList>
            <consortium name="WormBaseParasite"/>
        </authorList>
    </citation>
    <scope>IDENTIFICATION</scope>
</reference>
<dbReference type="EMBL" id="UZAG01005763">
    <property type="protein sequence ID" value="VDO18030.1"/>
    <property type="molecule type" value="Genomic_DNA"/>
</dbReference>
<evidence type="ECO:0000256" key="1">
    <source>
        <dbReference type="SAM" id="Phobius"/>
    </source>
</evidence>
<accession>A0A0R3QIA6</accession>
<dbReference type="AlphaFoldDB" id="A0A0R3QIA6"/>
<name>A0A0R3QIA6_9BILA</name>
<gene>
    <name evidence="2" type="ORF">BTMF_LOCUS5386</name>
</gene>
<dbReference type="WBParaSite" id="BTMF_0000613501-mRNA-1">
    <property type="protein sequence ID" value="BTMF_0000613501-mRNA-1"/>
    <property type="gene ID" value="BTMF_0000613501"/>
</dbReference>
<evidence type="ECO:0000313" key="4">
    <source>
        <dbReference type="WBParaSite" id="BTMF_0000613501-mRNA-1"/>
    </source>
</evidence>
<keyword evidence="1" id="KW-1133">Transmembrane helix</keyword>
<dbReference type="Proteomes" id="UP000280834">
    <property type="component" value="Unassembled WGS sequence"/>
</dbReference>
<reference evidence="2 3" key="2">
    <citation type="submission" date="2018-11" db="EMBL/GenBank/DDBJ databases">
        <authorList>
            <consortium name="Pathogen Informatics"/>
        </authorList>
    </citation>
    <scope>NUCLEOTIDE SEQUENCE [LARGE SCALE GENOMIC DNA]</scope>
</reference>